<keyword evidence="1" id="KW-0472">Membrane</keyword>
<proteinExistence type="predicted"/>
<feature type="transmembrane region" description="Helical" evidence="1">
    <location>
        <begin position="21"/>
        <end position="43"/>
    </location>
</feature>
<keyword evidence="3" id="KW-1185">Reference proteome</keyword>
<feature type="transmembrane region" description="Helical" evidence="1">
    <location>
        <begin position="63"/>
        <end position="83"/>
    </location>
</feature>
<comment type="caution">
    <text evidence="2">The sequence shown here is derived from an EMBL/GenBank/DDBJ whole genome shotgun (WGS) entry which is preliminary data.</text>
</comment>
<evidence type="ECO:0000313" key="3">
    <source>
        <dbReference type="Proteomes" id="UP000571183"/>
    </source>
</evidence>
<dbReference type="EMBL" id="JACIFD010000010">
    <property type="protein sequence ID" value="MBB4071783.1"/>
    <property type="molecule type" value="Genomic_DNA"/>
</dbReference>
<protein>
    <submittedName>
        <fullName evidence="2">Putative membrane protein YccC</fullName>
    </submittedName>
</protein>
<keyword evidence="1" id="KW-1133">Transmembrane helix</keyword>
<reference evidence="2" key="1">
    <citation type="submission" date="2020-08" db="EMBL/GenBank/DDBJ databases">
        <title>Sequencing the genomes of 1000 actinobacteria strains.</title>
        <authorList>
            <person name="Klenk H.-P."/>
        </authorList>
    </citation>
    <scope>NUCLEOTIDE SEQUENCE [LARGE SCALE GENOMIC DNA]</scope>
    <source>
        <strain evidence="2">DSM 27064</strain>
    </source>
</reference>
<dbReference type="AlphaFoldDB" id="A0A840DJ92"/>
<sequence>MSSATRRNWFYDSVRPRITALCYGLLAAALVLILLGSILPSTVWWWSWPVALVLLILSAWREMWGLLFIAVLIMLLPLAAIGLQGI</sequence>
<dbReference type="RefSeq" id="WP_183304775.1">
    <property type="nucleotide sequence ID" value="NZ_JACIFD010000010.1"/>
</dbReference>
<evidence type="ECO:0000256" key="1">
    <source>
        <dbReference type="SAM" id="Phobius"/>
    </source>
</evidence>
<organism evidence="2 3">
    <name type="scientific">Canibacter oris</name>
    <dbReference type="NCBI Taxonomy" id="1365628"/>
    <lineage>
        <taxon>Bacteria</taxon>
        <taxon>Bacillati</taxon>
        <taxon>Actinomycetota</taxon>
        <taxon>Actinomycetes</taxon>
        <taxon>Micrococcales</taxon>
        <taxon>Microbacteriaceae</taxon>
        <taxon>Canibacter</taxon>
    </lineage>
</organism>
<accession>A0A840DJ92</accession>
<name>A0A840DJ92_9MICO</name>
<keyword evidence="1" id="KW-0812">Transmembrane</keyword>
<dbReference type="Proteomes" id="UP000571183">
    <property type="component" value="Unassembled WGS sequence"/>
</dbReference>
<evidence type="ECO:0000313" key="2">
    <source>
        <dbReference type="EMBL" id="MBB4071783.1"/>
    </source>
</evidence>
<gene>
    <name evidence="2" type="ORF">F5897_001102</name>
</gene>